<comment type="caution">
    <text evidence="1">The sequence shown here is derived from an EMBL/GenBank/DDBJ whole genome shotgun (WGS) entry which is preliminary data.</text>
</comment>
<dbReference type="SUPFAM" id="SSF52047">
    <property type="entry name" value="RNI-like"/>
    <property type="match status" value="1"/>
</dbReference>
<dbReference type="Proteomes" id="UP000663873">
    <property type="component" value="Unassembled WGS sequence"/>
</dbReference>
<keyword evidence="2" id="KW-1185">Reference proteome</keyword>
<protein>
    <submittedName>
        <fullName evidence="1">Uncharacterized protein</fullName>
    </submittedName>
</protein>
<gene>
    <name evidence="1" type="ORF">UJA718_LOCUS38749</name>
</gene>
<evidence type="ECO:0000313" key="1">
    <source>
        <dbReference type="EMBL" id="CAF4747889.1"/>
    </source>
</evidence>
<organism evidence="1 2">
    <name type="scientific">Rotaria socialis</name>
    <dbReference type="NCBI Taxonomy" id="392032"/>
    <lineage>
        <taxon>Eukaryota</taxon>
        <taxon>Metazoa</taxon>
        <taxon>Spiralia</taxon>
        <taxon>Gnathifera</taxon>
        <taxon>Rotifera</taxon>
        <taxon>Eurotatoria</taxon>
        <taxon>Bdelloidea</taxon>
        <taxon>Philodinida</taxon>
        <taxon>Philodinidae</taxon>
        <taxon>Rotaria</taxon>
    </lineage>
</organism>
<proteinExistence type="predicted"/>
<feature type="non-terminal residue" evidence="1">
    <location>
        <position position="1"/>
    </location>
</feature>
<dbReference type="EMBL" id="CAJOBP010040122">
    <property type="protein sequence ID" value="CAF4747889.1"/>
    <property type="molecule type" value="Genomic_DNA"/>
</dbReference>
<reference evidence="1" key="1">
    <citation type="submission" date="2021-02" db="EMBL/GenBank/DDBJ databases">
        <authorList>
            <person name="Nowell W R."/>
        </authorList>
    </citation>
    <scope>NUCLEOTIDE SEQUENCE</scope>
</reference>
<sequence length="130" mass="14651">LRVLTIISVTNEDINPILSDLPKLPHLTSLITECRSDQPLLLGQVLNQLKSLQHLSVSYGDIFDHNVALPLRNLKELNAGICNFLELRRLQMIVPALVSLKINLQANHQLQLLSDSDIWSSLQRLDLTLN</sequence>
<accession>A0A821LA47</accession>
<dbReference type="AlphaFoldDB" id="A0A821LA47"/>
<feature type="non-terminal residue" evidence="1">
    <location>
        <position position="130"/>
    </location>
</feature>
<name>A0A821LA47_9BILA</name>
<evidence type="ECO:0000313" key="2">
    <source>
        <dbReference type="Proteomes" id="UP000663873"/>
    </source>
</evidence>